<reference evidence="1" key="1">
    <citation type="submission" date="2021-11" db="EMBL/GenBank/DDBJ databases">
        <title>Study of the species diversity of bacterial strains isolated from a unique natural object - Shulgan-Tash cave (Bashkiria).</title>
        <authorList>
            <person name="Sazanova A.L."/>
            <person name="Chirak E.R."/>
            <person name="Safronova V.I."/>
        </authorList>
    </citation>
    <scope>NUCLEOTIDE SEQUENCE</scope>
    <source>
        <strain evidence="1">P1</strain>
    </source>
</reference>
<protein>
    <submittedName>
        <fullName evidence="1">Uncharacterized protein</fullName>
    </submittedName>
</protein>
<evidence type="ECO:0000313" key="1">
    <source>
        <dbReference type="EMBL" id="UUZ46037.1"/>
    </source>
</evidence>
<gene>
    <name evidence="1" type="ORF">LP422_09375</name>
</gene>
<accession>A0AC61U7M6</accession>
<dbReference type="Proteomes" id="UP001059663">
    <property type="component" value="Chromosome"/>
</dbReference>
<sequence>MPDLPLLDALREGAELLEGLDRAPADPMTTSLHRPPPTGPSGPPDAPTPRCCWPSWAARSPRSTPGRRRRRVPADARTRRRPPGRA</sequence>
<organism evidence="1 2">
    <name type="scientific">Janibacter limosus</name>
    <dbReference type="NCBI Taxonomy" id="53458"/>
    <lineage>
        <taxon>Bacteria</taxon>
        <taxon>Bacillati</taxon>
        <taxon>Actinomycetota</taxon>
        <taxon>Actinomycetes</taxon>
        <taxon>Micrococcales</taxon>
        <taxon>Intrasporangiaceae</taxon>
        <taxon>Janibacter</taxon>
    </lineage>
</organism>
<dbReference type="EMBL" id="CP087977">
    <property type="protein sequence ID" value="UUZ46037.1"/>
    <property type="molecule type" value="Genomic_DNA"/>
</dbReference>
<name>A0AC61U7M6_9MICO</name>
<evidence type="ECO:0000313" key="2">
    <source>
        <dbReference type="Proteomes" id="UP001059663"/>
    </source>
</evidence>
<proteinExistence type="predicted"/>